<proteinExistence type="predicted"/>
<evidence type="ECO:0000313" key="1">
    <source>
        <dbReference type="EnsemblMetazoa" id="GPPI035111-PA"/>
    </source>
</evidence>
<name>A0A1B0BMX2_9MUSC</name>
<protein>
    <submittedName>
        <fullName evidence="1">Uncharacterized protein</fullName>
    </submittedName>
</protein>
<sequence length="165" mass="18285">MEKMLHGLIDHILNSADCRRRSALSKWLAADDNHIHIAQNCRRCCVRRQNAEAENNSWNYNHFEQAERGTSLTTHPFYFHKNFALRCFDLRCHGLSDLTITAMGTEATVRALVYVTLQSTNGSVGALTITAMGTEATVRALVYVTLQSTNGSVGAVGVFIRNAAL</sequence>
<reference evidence="1" key="2">
    <citation type="submission" date="2020-05" db="UniProtKB">
        <authorList>
            <consortium name="EnsemblMetazoa"/>
        </authorList>
    </citation>
    <scope>IDENTIFICATION</scope>
    <source>
        <strain evidence="1">IAEA</strain>
    </source>
</reference>
<evidence type="ECO:0000313" key="2">
    <source>
        <dbReference type="Proteomes" id="UP000092460"/>
    </source>
</evidence>
<dbReference type="EMBL" id="JXJN01017074">
    <property type="status" value="NOT_ANNOTATED_CDS"/>
    <property type="molecule type" value="Genomic_DNA"/>
</dbReference>
<keyword evidence="2" id="KW-1185">Reference proteome</keyword>
<dbReference type="AlphaFoldDB" id="A0A1B0BMX2"/>
<reference evidence="2" key="1">
    <citation type="submission" date="2015-01" db="EMBL/GenBank/DDBJ databases">
        <authorList>
            <person name="Aksoy S."/>
            <person name="Warren W."/>
            <person name="Wilson R.K."/>
        </authorList>
    </citation>
    <scope>NUCLEOTIDE SEQUENCE [LARGE SCALE GENOMIC DNA]</scope>
    <source>
        <strain evidence="2">IAEA</strain>
    </source>
</reference>
<dbReference type="EMBL" id="JXJN01017075">
    <property type="status" value="NOT_ANNOTATED_CDS"/>
    <property type="molecule type" value="Genomic_DNA"/>
</dbReference>
<organism evidence="1 2">
    <name type="scientific">Glossina palpalis gambiensis</name>
    <dbReference type="NCBI Taxonomy" id="67801"/>
    <lineage>
        <taxon>Eukaryota</taxon>
        <taxon>Metazoa</taxon>
        <taxon>Ecdysozoa</taxon>
        <taxon>Arthropoda</taxon>
        <taxon>Hexapoda</taxon>
        <taxon>Insecta</taxon>
        <taxon>Pterygota</taxon>
        <taxon>Neoptera</taxon>
        <taxon>Endopterygota</taxon>
        <taxon>Diptera</taxon>
        <taxon>Brachycera</taxon>
        <taxon>Muscomorpha</taxon>
        <taxon>Hippoboscoidea</taxon>
        <taxon>Glossinidae</taxon>
        <taxon>Glossina</taxon>
    </lineage>
</organism>
<dbReference type="Proteomes" id="UP000092460">
    <property type="component" value="Unassembled WGS sequence"/>
</dbReference>
<dbReference type="VEuPathDB" id="VectorBase:GPPI035111"/>
<dbReference type="EnsemblMetazoa" id="GPPI035111-RA">
    <property type="protein sequence ID" value="GPPI035111-PA"/>
    <property type="gene ID" value="GPPI035111"/>
</dbReference>
<accession>A0A1B0BMX2</accession>